<organism evidence="1 2">
    <name type="scientific">Bradyrhizobium yuanmingense</name>
    <dbReference type="NCBI Taxonomy" id="108015"/>
    <lineage>
        <taxon>Bacteria</taxon>
        <taxon>Pseudomonadati</taxon>
        <taxon>Pseudomonadota</taxon>
        <taxon>Alphaproteobacteria</taxon>
        <taxon>Hyphomicrobiales</taxon>
        <taxon>Nitrobacteraceae</taxon>
        <taxon>Bradyrhizobium</taxon>
    </lineage>
</organism>
<evidence type="ECO:0000313" key="1">
    <source>
        <dbReference type="EMBL" id="MEY9472735.1"/>
    </source>
</evidence>
<name>A0ABV4GLC0_9BRAD</name>
<keyword evidence="2" id="KW-1185">Reference proteome</keyword>
<gene>
    <name evidence="1" type="ORF">ABH992_005134</name>
</gene>
<proteinExistence type="predicted"/>
<dbReference type="EMBL" id="JBGBZN010000002">
    <property type="protein sequence ID" value="MEY9472735.1"/>
    <property type="molecule type" value="Genomic_DNA"/>
</dbReference>
<protein>
    <submittedName>
        <fullName evidence="1">Uncharacterized protein</fullName>
    </submittedName>
</protein>
<dbReference type="Proteomes" id="UP001565474">
    <property type="component" value="Unassembled WGS sequence"/>
</dbReference>
<dbReference type="RefSeq" id="WP_036041262.1">
    <property type="nucleotide sequence ID" value="NZ_JBGBYD010000002.1"/>
</dbReference>
<sequence length="70" mass="7893">MDAEPAARFKQHIERSIEELSRALALAQEASSAEEFLRLRTSVGDIIARIDTMLHDNIYNNHPKLDGMKG</sequence>
<accession>A0ABV4GLC0</accession>
<reference evidence="1 2" key="1">
    <citation type="submission" date="2024-07" db="EMBL/GenBank/DDBJ databases">
        <title>Genomic Encyclopedia of Type Strains, Phase V (KMG-V): Genome sequencing to study the core and pangenomes of soil and plant-associated prokaryotes.</title>
        <authorList>
            <person name="Whitman W."/>
        </authorList>
    </citation>
    <scope>NUCLEOTIDE SEQUENCE [LARGE SCALE GENOMIC DNA]</scope>
    <source>
        <strain evidence="1 2">USDA 222</strain>
    </source>
</reference>
<evidence type="ECO:0000313" key="2">
    <source>
        <dbReference type="Proteomes" id="UP001565474"/>
    </source>
</evidence>
<comment type="caution">
    <text evidence="1">The sequence shown here is derived from an EMBL/GenBank/DDBJ whole genome shotgun (WGS) entry which is preliminary data.</text>
</comment>